<evidence type="ECO:0000256" key="14">
    <source>
        <dbReference type="SAM" id="Phobius"/>
    </source>
</evidence>
<evidence type="ECO:0000256" key="2">
    <source>
        <dbReference type="ARBA" id="ARBA00004496"/>
    </source>
</evidence>
<comment type="caution">
    <text evidence="15">The sequence shown here is derived from an EMBL/GenBank/DDBJ whole genome shotgun (WGS) entry which is preliminary data.</text>
</comment>
<dbReference type="InterPro" id="IPR038253">
    <property type="entry name" value="SRP68_N_sf"/>
</dbReference>
<evidence type="ECO:0000256" key="3">
    <source>
        <dbReference type="ARBA" id="ARBA00004604"/>
    </source>
</evidence>
<dbReference type="GO" id="GO:0005786">
    <property type="term" value="C:signal recognition particle, endoplasmic reticulum targeting"/>
    <property type="evidence" value="ECO:0007669"/>
    <property type="project" value="UniProtKB-KW"/>
</dbReference>
<evidence type="ECO:0000256" key="8">
    <source>
        <dbReference type="ARBA" id="ARBA00023135"/>
    </source>
</evidence>
<evidence type="ECO:0000256" key="5">
    <source>
        <dbReference type="ARBA" id="ARBA00022490"/>
    </source>
</evidence>
<dbReference type="GO" id="GO:0005047">
    <property type="term" value="F:signal recognition particle binding"/>
    <property type="evidence" value="ECO:0007669"/>
    <property type="project" value="InterPro"/>
</dbReference>
<dbReference type="AlphaFoldDB" id="A0A8S1GUQ8"/>
<feature type="transmembrane region" description="Helical" evidence="14">
    <location>
        <begin position="142"/>
        <end position="164"/>
    </location>
</feature>
<comment type="similarity">
    <text evidence="4">Belongs to the SRP68 family.</text>
</comment>
<evidence type="ECO:0000256" key="7">
    <source>
        <dbReference type="ARBA" id="ARBA00022884"/>
    </source>
</evidence>
<dbReference type="PANTHER" id="PTHR12860">
    <property type="entry name" value="SIGNAL RECOGNITION PARTICLE 68 KDA PROTEIN"/>
    <property type="match status" value="1"/>
</dbReference>
<keyword evidence="14" id="KW-0472">Membrane</keyword>
<dbReference type="GO" id="GO:0030942">
    <property type="term" value="F:endoplasmic reticulum signal peptide binding"/>
    <property type="evidence" value="ECO:0007669"/>
    <property type="project" value="InterPro"/>
</dbReference>
<keyword evidence="16" id="KW-1185">Reference proteome</keyword>
<keyword evidence="5" id="KW-0963">Cytoplasm</keyword>
<dbReference type="SUPFAM" id="SSF53850">
    <property type="entry name" value="Periplasmic binding protein-like II"/>
    <property type="match status" value="1"/>
</dbReference>
<dbReference type="GO" id="GO:0006614">
    <property type="term" value="P:SRP-dependent cotranslational protein targeting to membrane"/>
    <property type="evidence" value="ECO:0007669"/>
    <property type="project" value="InterPro"/>
</dbReference>
<dbReference type="Proteomes" id="UP000835052">
    <property type="component" value="Unassembled WGS sequence"/>
</dbReference>
<evidence type="ECO:0000256" key="6">
    <source>
        <dbReference type="ARBA" id="ARBA00022824"/>
    </source>
</evidence>
<feature type="compositionally biased region" description="Low complexity" evidence="13">
    <location>
        <begin position="1048"/>
        <end position="1059"/>
    </location>
</feature>
<dbReference type="GO" id="GO:0005730">
    <property type="term" value="C:nucleolus"/>
    <property type="evidence" value="ECO:0007669"/>
    <property type="project" value="UniProtKB-SubCell"/>
</dbReference>
<dbReference type="Gene3D" id="1.10.3450.40">
    <property type="entry name" value="Signal recognition particle, SRP68 subunit, RNA-binding domain"/>
    <property type="match status" value="1"/>
</dbReference>
<organism evidence="15 16">
    <name type="scientific">Caenorhabditis auriculariae</name>
    <dbReference type="NCBI Taxonomy" id="2777116"/>
    <lineage>
        <taxon>Eukaryota</taxon>
        <taxon>Metazoa</taxon>
        <taxon>Ecdysozoa</taxon>
        <taxon>Nematoda</taxon>
        <taxon>Chromadorea</taxon>
        <taxon>Rhabditida</taxon>
        <taxon>Rhabditina</taxon>
        <taxon>Rhabditomorpha</taxon>
        <taxon>Rhabditoidea</taxon>
        <taxon>Rhabditidae</taxon>
        <taxon>Peloderinae</taxon>
        <taxon>Caenorhabditis</taxon>
    </lineage>
</organism>
<evidence type="ECO:0000256" key="12">
    <source>
        <dbReference type="ARBA" id="ARBA00083741"/>
    </source>
</evidence>
<dbReference type="PANTHER" id="PTHR12860:SF0">
    <property type="entry name" value="SIGNAL RECOGNITION PARTICLE SUBUNIT SRP68"/>
    <property type="match status" value="1"/>
</dbReference>
<dbReference type="Pfam" id="PF16969">
    <property type="entry name" value="SRP68"/>
    <property type="match status" value="1"/>
</dbReference>
<keyword evidence="14" id="KW-1133">Transmembrane helix</keyword>
<dbReference type="InterPro" id="IPR034652">
    <property type="entry name" value="SRP68-RBD"/>
</dbReference>
<evidence type="ECO:0000256" key="11">
    <source>
        <dbReference type="ARBA" id="ARBA00029498"/>
    </source>
</evidence>
<feature type="transmembrane region" description="Helical" evidence="14">
    <location>
        <begin position="396"/>
        <end position="416"/>
    </location>
</feature>
<gene>
    <name evidence="15" type="ORF">CAUJ_LOCUS2958</name>
</gene>
<evidence type="ECO:0000256" key="13">
    <source>
        <dbReference type="SAM" id="MobiDB-lite"/>
    </source>
</evidence>
<dbReference type="Gene3D" id="3.40.190.10">
    <property type="entry name" value="Periplasmic binding protein-like II"/>
    <property type="match status" value="1"/>
</dbReference>
<dbReference type="CDD" id="cd15481">
    <property type="entry name" value="SRP68-RBD"/>
    <property type="match status" value="1"/>
</dbReference>
<evidence type="ECO:0000256" key="9">
    <source>
        <dbReference type="ARBA" id="ARBA00023242"/>
    </source>
</evidence>
<keyword evidence="6" id="KW-0256">Endoplasmic reticulum</keyword>
<dbReference type="EMBL" id="CAJGYM010000005">
    <property type="protein sequence ID" value="CAD6187039.1"/>
    <property type="molecule type" value="Genomic_DNA"/>
</dbReference>
<keyword evidence="14" id="KW-0812">Transmembrane</keyword>
<keyword evidence="8" id="KW-0733">Signal recognition particle</keyword>
<keyword evidence="10" id="KW-0687">Ribonucleoprotein</keyword>
<evidence type="ECO:0000313" key="16">
    <source>
        <dbReference type="Proteomes" id="UP000835052"/>
    </source>
</evidence>
<keyword evidence="9" id="KW-0539">Nucleus</keyword>
<evidence type="ECO:0000313" key="15">
    <source>
        <dbReference type="EMBL" id="CAD6187039.1"/>
    </source>
</evidence>
<dbReference type="InterPro" id="IPR026258">
    <property type="entry name" value="SRP68"/>
</dbReference>
<accession>A0A8S1GUQ8</accession>
<dbReference type="OrthoDB" id="10255118at2759"/>
<name>A0A8S1GUQ8_9PELO</name>
<protein>
    <recommendedName>
        <fullName evidence="11">Signal recognition particle subunit SRP68</fullName>
    </recommendedName>
    <alternativeName>
        <fullName evidence="12">Signal recognition particle 68 kDa protein</fullName>
    </alternativeName>
</protein>
<dbReference type="FunFam" id="1.10.3450.40:FF:000001">
    <property type="entry name" value="Signal recognition particle subunit SRP68"/>
    <property type="match status" value="1"/>
</dbReference>
<reference evidence="15" key="1">
    <citation type="submission" date="2020-10" db="EMBL/GenBank/DDBJ databases">
        <authorList>
            <person name="Kikuchi T."/>
        </authorList>
    </citation>
    <scope>NUCLEOTIDE SEQUENCE</scope>
    <source>
        <strain evidence="15">NKZ352</strain>
    </source>
</reference>
<keyword evidence="7" id="KW-0694">RNA-binding</keyword>
<feature type="region of interest" description="Disordered" evidence="13">
    <location>
        <begin position="1045"/>
        <end position="1083"/>
    </location>
</feature>
<dbReference type="GO" id="GO:0005783">
    <property type="term" value="C:endoplasmic reticulum"/>
    <property type="evidence" value="ECO:0007669"/>
    <property type="project" value="UniProtKB-SubCell"/>
</dbReference>
<evidence type="ECO:0000256" key="10">
    <source>
        <dbReference type="ARBA" id="ARBA00023274"/>
    </source>
</evidence>
<evidence type="ECO:0000256" key="4">
    <source>
        <dbReference type="ARBA" id="ARBA00009352"/>
    </source>
</evidence>
<proteinExistence type="inferred from homology"/>
<dbReference type="GO" id="GO:0005829">
    <property type="term" value="C:cytosol"/>
    <property type="evidence" value="ECO:0007669"/>
    <property type="project" value="UniProtKB-ARBA"/>
</dbReference>
<dbReference type="Gene3D" id="1.10.287.70">
    <property type="match status" value="1"/>
</dbReference>
<comment type="subcellular location">
    <subcellularLocation>
        <location evidence="2">Cytoplasm</location>
    </subcellularLocation>
    <subcellularLocation>
        <location evidence="1">Endoplasmic reticulum</location>
    </subcellularLocation>
    <subcellularLocation>
        <location evidence="3">Nucleus</location>
        <location evidence="3">Nucleolus</location>
    </subcellularLocation>
</comment>
<dbReference type="GO" id="GO:0008312">
    <property type="term" value="F:7S RNA binding"/>
    <property type="evidence" value="ECO:0007669"/>
    <property type="project" value="InterPro"/>
</dbReference>
<sequence>MSWSPLGRPVRVGLFEHDPDAFNCFRVMPRQPCQKPGAEMEIIAMVMKILDWQWEVIDTEQEFDVVNDFGNPLPDGNFSGIMGLLAEDKIDMGGLSMRITPERMKAAHFTFPIRYFQQVYIVKRPPENDFRNFIFATFTTELWMVILSTIIVVSLMRFFCALYWDSRVGTRLNIYTSSVLETFGIILKQRVQDPTAASTMLLEGFLILGMMVITQYYQTSMNSRLTAPPTSKVPFLHQNQLIDLLEKRKTYLTYYVNLTLEGSSEQNANRIDRVLRYNPIVTRSKESDLIREMKKGGVFYSTYDIEFVPQPVSSWDKKQGLTVIRDTTGIVSYVAFGFSISNRKLCQLFNKALLKILPGVPQITLGPGYGTKKPAEDINIQVKRTTLSLKRHLEQLFFIFTVSLAICIVVFIFEISSYKLDKWKKREVYNVTRSASVNYKVFEVKLNIHSNFYQIIQKIGRKNEMPDIEMKDVSAEDASESVQPFPTLNILQVVRDAQQQHGLRHGDYQRYRKYCAAKLERLRKALKFTNQHTCVRKRKAKFVKRWVSEEALKDPQFLLIGIFEAERRWALAMTEKMAMEDDEHKQRKKFSMVNSLRRAVLHATHLESLIINSSKCDAPTKLESQAYAAWMRGMCAFESRDWINASEALKLARNVYEKLADATNNTTLTNLYKAKCREIQPQLRLCEFNCADTPGAVGTMSELMEIRMQIGEGATSVDKLISEMRSSAGGAEVVTIEWGGMKSSVDVEKARAVIQGWRQADGELKQCNSPKEKMALYEKQLSDTRDAIDQISDAIRKKATENSDSTVLQSIKSYLEFLKMNGTASRYLAIIENTKSEKKVKPQDLLRLYDSVIEIYKEVAEVPGAEHDKSLIQAFAAKVEYYRAYRCFYMASSYAALNRHVEASALFERALSRVDQAANDIKKLKSNAYLSEETQEALSDLKTEIGQAKIAARTSRLTQTAGNAANTRDSQQLAKNIDTRPLVDTLDDWRDWQIKDSQREKRSIPVAKIPPTFVPMPNKPIFFDLANFHLMMPSLDDRLAQLQKDLAKSPAKSKASGAKDGQDAEQDKQGLSGMVKGWFWGKK</sequence>
<evidence type="ECO:0000256" key="1">
    <source>
        <dbReference type="ARBA" id="ARBA00004240"/>
    </source>
</evidence>